<proteinExistence type="predicted"/>
<dbReference type="EMBL" id="UINC01165404">
    <property type="protein sequence ID" value="SVD66775.1"/>
    <property type="molecule type" value="Genomic_DNA"/>
</dbReference>
<protein>
    <submittedName>
        <fullName evidence="1">Uncharacterized protein</fullName>
    </submittedName>
</protein>
<reference evidence="1" key="1">
    <citation type="submission" date="2018-05" db="EMBL/GenBank/DDBJ databases">
        <authorList>
            <person name="Lanie J.A."/>
            <person name="Ng W.-L."/>
            <person name="Kazmierczak K.M."/>
            <person name="Andrzejewski T.M."/>
            <person name="Davidsen T.M."/>
            <person name="Wayne K.J."/>
            <person name="Tettelin H."/>
            <person name="Glass J.I."/>
            <person name="Rusch D."/>
            <person name="Podicherti R."/>
            <person name="Tsui H.-C.T."/>
            <person name="Winkler M.E."/>
        </authorList>
    </citation>
    <scope>NUCLEOTIDE SEQUENCE</scope>
</reference>
<dbReference type="AlphaFoldDB" id="A0A382X858"/>
<feature type="non-terminal residue" evidence="1">
    <location>
        <position position="61"/>
    </location>
</feature>
<name>A0A382X858_9ZZZZ</name>
<organism evidence="1">
    <name type="scientific">marine metagenome</name>
    <dbReference type="NCBI Taxonomy" id="408172"/>
    <lineage>
        <taxon>unclassified sequences</taxon>
        <taxon>metagenomes</taxon>
        <taxon>ecological metagenomes</taxon>
    </lineage>
</organism>
<gene>
    <name evidence="1" type="ORF">METZ01_LOCUS419629</name>
</gene>
<sequence>MTLLRSLQERVAIRLTPLRLKLEEWANKPWYDHPFGPKPSGTANKYQKLAEQVQMQNYPEI</sequence>
<evidence type="ECO:0000313" key="1">
    <source>
        <dbReference type="EMBL" id="SVD66775.1"/>
    </source>
</evidence>
<accession>A0A382X858</accession>